<evidence type="ECO:0000256" key="4">
    <source>
        <dbReference type="ARBA" id="ARBA00022496"/>
    </source>
</evidence>
<evidence type="ECO:0000256" key="6">
    <source>
        <dbReference type="ARBA" id="ARBA00022729"/>
    </source>
</evidence>
<dbReference type="InterPro" id="IPR000531">
    <property type="entry name" value="Beta-barrel_TonB"/>
</dbReference>
<keyword evidence="11 12" id="KW-0998">Cell outer membrane</keyword>
<evidence type="ECO:0000256" key="8">
    <source>
        <dbReference type="ARBA" id="ARBA00023065"/>
    </source>
</evidence>
<keyword evidence="10 12" id="KW-0472">Membrane</keyword>
<dbReference type="STRING" id="366602.Caul_3280"/>
<evidence type="ECO:0000313" key="16">
    <source>
        <dbReference type="EMBL" id="ABZ72407.1"/>
    </source>
</evidence>
<evidence type="ECO:0000256" key="10">
    <source>
        <dbReference type="ARBA" id="ARBA00023136"/>
    </source>
</evidence>
<accession>B0T3U3</accession>
<dbReference type="AlphaFoldDB" id="B0T3U3"/>
<dbReference type="Gene3D" id="3.55.50.30">
    <property type="match status" value="1"/>
</dbReference>
<comment type="subcellular location">
    <subcellularLocation>
        <location evidence="1 12">Cell outer membrane</location>
        <topology evidence="1 12">Multi-pass membrane protein</topology>
    </subcellularLocation>
</comment>
<reference evidence="16" key="1">
    <citation type="submission" date="2008-01" db="EMBL/GenBank/DDBJ databases">
        <title>Complete sequence of chromosome of Caulobacter sp. K31.</title>
        <authorList>
            <consortium name="US DOE Joint Genome Institute"/>
            <person name="Copeland A."/>
            <person name="Lucas S."/>
            <person name="Lapidus A."/>
            <person name="Barry K."/>
            <person name="Glavina del Rio T."/>
            <person name="Dalin E."/>
            <person name="Tice H."/>
            <person name="Pitluck S."/>
            <person name="Bruce D."/>
            <person name="Goodwin L."/>
            <person name="Thompson L.S."/>
            <person name="Brettin T."/>
            <person name="Detter J.C."/>
            <person name="Han C."/>
            <person name="Schmutz J."/>
            <person name="Larimer F."/>
            <person name="Land M."/>
            <person name="Hauser L."/>
            <person name="Kyrpides N."/>
            <person name="Kim E."/>
            <person name="Stephens C."/>
            <person name="Richardson P."/>
        </authorList>
    </citation>
    <scope>NUCLEOTIDE SEQUENCE [LARGE SCALE GENOMIC DNA]</scope>
    <source>
        <strain evidence="16">K31</strain>
    </source>
</reference>
<dbReference type="InterPro" id="IPR039426">
    <property type="entry name" value="TonB-dep_rcpt-like"/>
</dbReference>
<dbReference type="PANTHER" id="PTHR32552:SF89">
    <property type="entry name" value="CATECHOLATE SIDEROPHORE RECEPTOR FIU"/>
    <property type="match status" value="1"/>
</dbReference>
<dbReference type="Pfam" id="PF07715">
    <property type="entry name" value="Plug"/>
    <property type="match status" value="1"/>
</dbReference>
<dbReference type="InterPro" id="IPR011662">
    <property type="entry name" value="Secretin/TonB_short_N"/>
</dbReference>
<keyword evidence="7" id="KW-0408">Iron</keyword>
<feature type="domain" description="Secretin/TonB short N-terminal" evidence="15">
    <location>
        <begin position="55"/>
        <end position="106"/>
    </location>
</feature>
<evidence type="ECO:0000256" key="11">
    <source>
        <dbReference type="ARBA" id="ARBA00023237"/>
    </source>
</evidence>
<dbReference type="PROSITE" id="PS52016">
    <property type="entry name" value="TONB_DEPENDENT_REC_3"/>
    <property type="match status" value="1"/>
</dbReference>
<keyword evidence="6 14" id="KW-0732">Signal</keyword>
<dbReference type="PANTHER" id="PTHR32552">
    <property type="entry name" value="FERRICHROME IRON RECEPTOR-RELATED"/>
    <property type="match status" value="1"/>
</dbReference>
<keyword evidence="16" id="KW-0675">Receptor</keyword>
<evidence type="ECO:0000256" key="13">
    <source>
        <dbReference type="RuleBase" id="RU003357"/>
    </source>
</evidence>
<protein>
    <submittedName>
        <fullName evidence="16">TonB-dependent receptor</fullName>
    </submittedName>
</protein>
<evidence type="ECO:0000256" key="9">
    <source>
        <dbReference type="ARBA" id="ARBA00023077"/>
    </source>
</evidence>
<dbReference type="Gene3D" id="2.40.170.20">
    <property type="entry name" value="TonB-dependent receptor, beta-barrel domain"/>
    <property type="match status" value="1"/>
</dbReference>
<keyword evidence="3 12" id="KW-1134">Transmembrane beta strand</keyword>
<dbReference type="eggNOG" id="COG4774">
    <property type="taxonomic scope" value="Bacteria"/>
</dbReference>
<evidence type="ECO:0000256" key="2">
    <source>
        <dbReference type="ARBA" id="ARBA00022448"/>
    </source>
</evidence>
<dbReference type="KEGG" id="cak:Caul_3280"/>
<dbReference type="InterPro" id="IPR037066">
    <property type="entry name" value="Plug_dom_sf"/>
</dbReference>
<evidence type="ECO:0000256" key="3">
    <source>
        <dbReference type="ARBA" id="ARBA00022452"/>
    </source>
</evidence>
<dbReference type="Pfam" id="PF00593">
    <property type="entry name" value="TonB_dep_Rec_b-barrel"/>
    <property type="match status" value="1"/>
</dbReference>
<dbReference type="GO" id="GO:0009279">
    <property type="term" value="C:cell outer membrane"/>
    <property type="evidence" value="ECO:0007669"/>
    <property type="project" value="UniProtKB-SubCell"/>
</dbReference>
<organism evidence="16">
    <name type="scientific">Caulobacter sp. (strain K31)</name>
    <dbReference type="NCBI Taxonomy" id="366602"/>
    <lineage>
        <taxon>Bacteria</taxon>
        <taxon>Pseudomonadati</taxon>
        <taxon>Pseudomonadota</taxon>
        <taxon>Alphaproteobacteria</taxon>
        <taxon>Caulobacterales</taxon>
        <taxon>Caulobacteraceae</taxon>
        <taxon>Caulobacter</taxon>
    </lineage>
</organism>
<dbReference type="Pfam" id="PF07660">
    <property type="entry name" value="STN"/>
    <property type="match status" value="1"/>
</dbReference>
<dbReference type="SUPFAM" id="SSF56935">
    <property type="entry name" value="Porins"/>
    <property type="match status" value="1"/>
</dbReference>
<dbReference type="eggNOG" id="COG1629">
    <property type="taxonomic scope" value="Bacteria"/>
</dbReference>
<name>B0T3U3_CAUSK</name>
<evidence type="ECO:0000256" key="5">
    <source>
        <dbReference type="ARBA" id="ARBA00022692"/>
    </source>
</evidence>
<comment type="similarity">
    <text evidence="12 13">Belongs to the TonB-dependent receptor family.</text>
</comment>
<keyword evidence="4" id="KW-0410">Iron transport</keyword>
<keyword evidence="8" id="KW-0406">Ion transport</keyword>
<evidence type="ECO:0000256" key="12">
    <source>
        <dbReference type="PROSITE-ProRule" id="PRU01360"/>
    </source>
</evidence>
<gene>
    <name evidence="16" type="ordered locus">Caul_3280</name>
</gene>
<dbReference type="GO" id="GO:0015344">
    <property type="term" value="F:siderophore uptake transmembrane transporter activity"/>
    <property type="evidence" value="ECO:0007669"/>
    <property type="project" value="TreeGrafter"/>
</dbReference>
<dbReference type="InterPro" id="IPR012910">
    <property type="entry name" value="Plug_dom"/>
</dbReference>
<dbReference type="Gene3D" id="2.170.130.10">
    <property type="entry name" value="TonB-dependent receptor, plug domain"/>
    <property type="match status" value="1"/>
</dbReference>
<dbReference type="HOGENOM" id="CLU_012070_0_0_5"/>
<proteinExistence type="inferred from homology"/>
<feature type="chain" id="PRO_5002755383" evidence="14">
    <location>
        <begin position="31"/>
        <end position="923"/>
    </location>
</feature>
<dbReference type="InterPro" id="IPR036942">
    <property type="entry name" value="Beta-barrel_TonB_sf"/>
</dbReference>
<dbReference type="EMBL" id="CP000927">
    <property type="protein sequence ID" value="ABZ72407.1"/>
    <property type="molecule type" value="Genomic_DNA"/>
</dbReference>
<evidence type="ECO:0000256" key="14">
    <source>
        <dbReference type="SAM" id="SignalP"/>
    </source>
</evidence>
<dbReference type="OrthoDB" id="7277632at2"/>
<keyword evidence="5 12" id="KW-0812">Transmembrane</keyword>
<dbReference type="SMART" id="SM00965">
    <property type="entry name" value="STN"/>
    <property type="match status" value="1"/>
</dbReference>
<sequence length="923" mass="100091" precursor="true">MRRTRDSHNRSQLMLAAGATALMVAAGAQAQVRKFDVPAQPAVTGIPQFGQQAELQILAPQTAVQDKRVNAVRGAYTADEGLTRLLRGVGLTVVSNNGRTVVLNQSAQGADPAADPAPPQDQTIVQEVVVTGMTSRNRPLITASADITLASRADIERKAPRSTADLLELVPGIFVEGTAGELSNNYSVRGLQGGGQRFIQLQEDGLPIIYQGGGADFFFSEDATIDRMEAVKGGTSGILTVNGAGATVNFISRKPNFEKPEGMVRASGYDYGLKRGDFYYSAPIANNLAFNVGGYVQSSPGVRKNTFDYDGYRLKAMLEYRFDEGGYLRVTGKAGDMKSAYYADQPYAYSNGKPRGVPGLDTQFGNIGGDAFNRISVPVSTFVESDGFRDFRLSEGVRVKTKQLRIDFERPLNDSVEIFARARYLDLKDDFNGIFPGSGTGNAGLTSAVNYLTPGASSPINNLLTAGQAAYPATVRFGAKNLRTGVVIASNDTATLNALNGNGFLQETTLNHDYQSGHDFGANIGTRWEYQADGFQNSLTAGVQYYDVSRSQNQSAVATVVNDVRTNSDLYDIVSLDANNQVIGVLSDNGLVSYGDWGAGMRRRTDKSVSLYANDELAIGDKIHIDGGVRWESDKARYLEGNTAAVNQPVQPGVVGVVRTVGSTFDGTYTERRKTQDKIAWSIGASYLFTPHFSLYGRYANGFQTNNTDPITKIELYEAGLRFEYGRVFSGSATVFRTNFDNQFYNFIDPSDPTRQTSYLADLRTKGLEIDALVRPVDWFSVNVSGVLQDPTLNNLSLNGVAQPTYDGNRPERTPARLYTITPTIKLPNDRGEIYARYKYVGKIYADAGNGVALPSYGVTSAGVTLNLKDNLQVNLNVDNIFDVIGLTEGNPRQGQTQNASSGYFYARGIVGRTYGGSLTLRF</sequence>
<feature type="signal peptide" evidence="14">
    <location>
        <begin position="1"/>
        <end position="30"/>
    </location>
</feature>
<keyword evidence="9 13" id="KW-0798">TonB box</keyword>
<evidence type="ECO:0000259" key="15">
    <source>
        <dbReference type="SMART" id="SM00965"/>
    </source>
</evidence>
<evidence type="ECO:0000256" key="7">
    <source>
        <dbReference type="ARBA" id="ARBA00023004"/>
    </source>
</evidence>
<evidence type="ECO:0000256" key="1">
    <source>
        <dbReference type="ARBA" id="ARBA00004571"/>
    </source>
</evidence>
<keyword evidence="2 12" id="KW-0813">Transport</keyword>